<comment type="subcellular location">
    <subcellularLocation>
        <location evidence="1">Membrane</location>
        <topology evidence="1">Multi-pass membrane protein</topology>
    </subcellularLocation>
</comment>
<keyword evidence="9" id="KW-1185">Reference proteome</keyword>
<feature type="region of interest" description="Disordered" evidence="6">
    <location>
        <begin position="1"/>
        <end position="51"/>
    </location>
</feature>
<dbReference type="PANTHER" id="PTHR31123:SF4">
    <property type="entry name" value="PROTEIN ALCS"/>
    <property type="match status" value="1"/>
</dbReference>
<dbReference type="Pfam" id="PF01184">
    <property type="entry name" value="Gpr1_Fun34_YaaH"/>
    <property type="match status" value="1"/>
</dbReference>
<dbReference type="GO" id="GO:0005886">
    <property type="term" value="C:plasma membrane"/>
    <property type="evidence" value="ECO:0007669"/>
    <property type="project" value="TreeGrafter"/>
</dbReference>
<dbReference type="Proteomes" id="UP000799750">
    <property type="component" value="Unassembled WGS sequence"/>
</dbReference>
<evidence type="ECO:0000256" key="5">
    <source>
        <dbReference type="ARBA" id="ARBA00023136"/>
    </source>
</evidence>
<reference evidence="8" key="1">
    <citation type="journal article" date="2020" name="Stud. Mycol.">
        <title>101 Dothideomycetes genomes: a test case for predicting lifestyles and emergence of pathogens.</title>
        <authorList>
            <person name="Haridas S."/>
            <person name="Albert R."/>
            <person name="Binder M."/>
            <person name="Bloem J."/>
            <person name="Labutti K."/>
            <person name="Salamov A."/>
            <person name="Andreopoulos B."/>
            <person name="Baker S."/>
            <person name="Barry K."/>
            <person name="Bills G."/>
            <person name="Bluhm B."/>
            <person name="Cannon C."/>
            <person name="Castanera R."/>
            <person name="Culley D."/>
            <person name="Daum C."/>
            <person name="Ezra D."/>
            <person name="Gonzalez J."/>
            <person name="Henrissat B."/>
            <person name="Kuo A."/>
            <person name="Liang C."/>
            <person name="Lipzen A."/>
            <person name="Lutzoni F."/>
            <person name="Magnuson J."/>
            <person name="Mondo S."/>
            <person name="Nolan M."/>
            <person name="Ohm R."/>
            <person name="Pangilinan J."/>
            <person name="Park H.-J."/>
            <person name="Ramirez L."/>
            <person name="Alfaro M."/>
            <person name="Sun H."/>
            <person name="Tritt A."/>
            <person name="Yoshinaga Y."/>
            <person name="Zwiers L.-H."/>
            <person name="Turgeon B."/>
            <person name="Goodwin S."/>
            <person name="Spatafora J."/>
            <person name="Crous P."/>
            <person name="Grigoriev I."/>
        </authorList>
    </citation>
    <scope>NUCLEOTIDE SEQUENCE</scope>
    <source>
        <strain evidence="8">CBS 269.34</strain>
    </source>
</reference>
<proteinExistence type="inferred from homology"/>
<feature type="transmembrane region" description="Helical" evidence="7">
    <location>
        <begin position="202"/>
        <end position="222"/>
    </location>
</feature>
<dbReference type="InterPro" id="IPR051633">
    <property type="entry name" value="AceTr"/>
</dbReference>
<evidence type="ECO:0000256" key="6">
    <source>
        <dbReference type="SAM" id="MobiDB-lite"/>
    </source>
</evidence>
<evidence type="ECO:0000256" key="1">
    <source>
        <dbReference type="ARBA" id="ARBA00004141"/>
    </source>
</evidence>
<keyword evidence="5 7" id="KW-0472">Membrane</keyword>
<feature type="transmembrane region" description="Helical" evidence="7">
    <location>
        <begin position="229"/>
        <end position="250"/>
    </location>
</feature>
<feature type="transmembrane region" description="Helical" evidence="7">
    <location>
        <begin position="262"/>
        <end position="285"/>
    </location>
</feature>
<name>A0A6A6QBA1_9PEZI</name>
<dbReference type="EMBL" id="MU004199">
    <property type="protein sequence ID" value="KAF2489359.1"/>
    <property type="molecule type" value="Genomic_DNA"/>
</dbReference>
<accession>A0A6A6QBA1</accession>
<feature type="transmembrane region" description="Helical" evidence="7">
    <location>
        <begin position="152"/>
        <end position="172"/>
    </location>
</feature>
<evidence type="ECO:0000313" key="9">
    <source>
        <dbReference type="Proteomes" id="UP000799750"/>
    </source>
</evidence>
<keyword evidence="4 7" id="KW-1133">Transmembrane helix</keyword>
<gene>
    <name evidence="8" type="ORF">BU16DRAFT_472200</name>
</gene>
<evidence type="ECO:0000256" key="7">
    <source>
        <dbReference type="SAM" id="Phobius"/>
    </source>
</evidence>
<dbReference type="PANTHER" id="PTHR31123">
    <property type="entry name" value="ACCUMULATION OF DYADS PROTEIN 2-RELATED"/>
    <property type="match status" value="1"/>
</dbReference>
<feature type="transmembrane region" description="Helical" evidence="7">
    <location>
        <begin position="102"/>
        <end position="121"/>
    </location>
</feature>
<dbReference type="AlphaFoldDB" id="A0A6A6QBA1"/>
<protein>
    <recommendedName>
        <fullName evidence="10">GPR1/FUN34/YaaH-class plasma membrane protein</fullName>
    </recommendedName>
</protein>
<dbReference type="InterPro" id="IPR000791">
    <property type="entry name" value="Gpr1/Fun34/SatP-like"/>
</dbReference>
<sequence length="317" mass="34071">MSHQPDNYSTTQDNANLTAPAPHRGGHNGAPLEKDFTNGTNGMAGGYHQHLDASHGSDEALRRIQTAGSISISPELFEKIYLSPQNRIHGDLRRTFGNPTPLALIGFLLSLSPLSCDLMGWRGAGGSGAAGIASYFFFGGLLMILGGLGEWVIGNTFPFVVFSSFGAFWMTWGGTLQVQFGAYSAYATDPANPATGITSQGFQASFAFFFLAMALMCFIYLICSLRTNITFFFIFLTLVIAFSCLAGAFWNTGNPARASKLLVVAGGFTFVTCACGWWIFAAIMLASLDFPIQLPVGDLSRYVKGASEKKATKEHDV</sequence>
<evidence type="ECO:0000256" key="2">
    <source>
        <dbReference type="ARBA" id="ARBA00005587"/>
    </source>
</evidence>
<evidence type="ECO:0000256" key="4">
    <source>
        <dbReference type="ARBA" id="ARBA00022989"/>
    </source>
</evidence>
<organism evidence="8 9">
    <name type="scientific">Lophium mytilinum</name>
    <dbReference type="NCBI Taxonomy" id="390894"/>
    <lineage>
        <taxon>Eukaryota</taxon>
        <taxon>Fungi</taxon>
        <taxon>Dikarya</taxon>
        <taxon>Ascomycota</taxon>
        <taxon>Pezizomycotina</taxon>
        <taxon>Dothideomycetes</taxon>
        <taxon>Pleosporomycetidae</taxon>
        <taxon>Mytilinidiales</taxon>
        <taxon>Mytilinidiaceae</taxon>
        <taxon>Lophium</taxon>
    </lineage>
</organism>
<evidence type="ECO:0000313" key="8">
    <source>
        <dbReference type="EMBL" id="KAF2489359.1"/>
    </source>
</evidence>
<evidence type="ECO:0008006" key="10">
    <source>
        <dbReference type="Google" id="ProtNLM"/>
    </source>
</evidence>
<comment type="similarity">
    <text evidence="2">Belongs to the acetate uptake transporter (AceTr) (TC 2.A.96) family.</text>
</comment>
<keyword evidence="3 7" id="KW-0812">Transmembrane</keyword>
<dbReference type="GO" id="GO:0015123">
    <property type="term" value="F:acetate transmembrane transporter activity"/>
    <property type="evidence" value="ECO:0007669"/>
    <property type="project" value="TreeGrafter"/>
</dbReference>
<feature type="transmembrane region" description="Helical" evidence="7">
    <location>
        <begin position="127"/>
        <end position="145"/>
    </location>
</feature>
<evidence type="ECO:0000256" key="3">
    <source>
        <dbReference type="ARBA" id="ARBA00022692"/>
    </source>
</evidence>
<feature type="compositionally biased region" description="Polar residues" evidence="6">
    <location>
        <begin position="1"/>
        <end position="17"/>
    </location>
</feature>
<dbReference type="OrthoDB" id="3648309at2759"/>